<dbReference type="Gene3D" id="3.40.50.300">
    <property type="entry name" value="P-loop containing nucleotide triphosphate hydrolases"/>
    <property type="match status" value="1"/>
</dbReference>
<reference evidence="11 12" key="1">
    <citation type="submission" date="2016-10" db="EMBL/GenBank/DDBJ databases">
        <authorList>
            <person name="de Groot N.N."/>
        </authorList>
    </citation>
    <scope>NUCLEOTIDE SEQUENCE [LARGE SCALE GENOMIC DNA]</scope>
    <source>
        <strain evidence="11 12">DSM 19012</strain>
    </source>
</reference>
<keyword evidence="9" id="KW-0460">Magnesium</keyword>
<keyword evidence="5" id="KW-0819">tRNA processing</keyword>
<gene>
    <name evidence="11" type="ORF">SAMN05444380_107100</name>
</gene>
<dbReference type="InterPro" id="IPR003442">
    <property type="entry name" value="T6A_TsaE"/>
</dbReference>
<proteinExistence type="inferred from homology"/>
<dbReference type="InParanoid" id="A0A1I1Y734"/>
<comment type="subcellular location">
    <subcellularLocation>
        <location evidence="1">Cytoplasm</location>
    </subcellularLocation>
</comment>
<keyword evidence="8" id="KW-0067">ATP-binding</keyword>
<dbReference type="Pfam" id="PF02367">
    <property type="entry name" value="TsaE"/>
    <property type="match status" value="1"/>
</dbReference>
<protein>
    <recommendedName>
        <fullName evidence="3">tRNA threonylcarbamoyladenosine biosynthesis protein TsaE</fullName>
    </recommendedName>
    <alternativeName>
        <fullName evidence="10">t(6)A37 threonylcarbamoyladenosine biosynthesis protein TsaE</fullName>
    </alternativeName>
</protein>
<keyword evidence="7" id="KW-0547">Nucleotide-binding</keyword>
<evidence type="ECO:0000256" key="10">
    <source>
        <dbReference type="ARBA" id="ARBA00032441"/>
    </source>
</evidence>
<evidence type="ECO:0000256" key="8">
    <source>
        <dbReference type="ARBA" id="ARBA00022840"/>
    </source>
</evidence>
<evidence type="ECO:0000256" key="3">
    <source>
        <dbReference type="ARBA" id="ARBA00019010"/>
    </source>
</evidence>
<sequence length="140" mass="15931">MEKTLIIHSEGDIDAIAREFLPVVKEKRIIAFHGNMGVGKTTFIKGLCRALGVVDPVTSPSFAIVNKYVTSDNQTVYHFDFYRLKNVSEVFDIGYEDYFFGDDICLIEWPEKIAEVLPDDRLDVWMTENADGSRSIKFSV</sequence>
<dbReference type="RefSeq" id="WP_010526186.1">
    <property type="nucleotide sequence ID" value="NZ_AFSL01000006.1"/>
</dbReference>
<evidence type="ECO:0000256" key="6">
    <source>
        <dbReference type="ARBA" id="ARBA00022723"/>
    </source>
</evidence>
<dbReference type="eggNOG" id="COG0802">
    <property type="taxonomic scope" value="Bacteria"/>
</dbReference>
<evidence type="ECO:0000256" key="5">
    <source>
        <dbReference type="ARBA" id="ARBA00022694"/>
    </source>
</evidence>
<dbReference type="FunCoup" id="A0A1I1Y734">
    <property type="interactions" value="267"/>
</dbReference>
<evidence type="ECO:0000313" key="11">
    <source>
        <dbReference type="EMBL" id="SFE15394.1"/>
    </source>
</evidence>
<dbReference type="GO" id="GO:0002949">
    <property type="term" value="P:tRNA threonylcarbamoyladenosine modification"/>
    <property type="evidence" value="ECO:0007669"/>
    <property type="project" value="InterPro"/>
</dbReference>
<evidence type="ECO:0000256" key="9">
    <source>
        <dbReference type="ARBA" id="ARBA00022842"/>
    </source>
</evidence>
<dbReference type="GO" id="GO:0046872">
    <property type="term" value="F:metal ion binding"/>
    <property type="evidence" value="ECO:0007669"/>
    <property type="project" value="UniProtKB-KW"/>
</dbReference>
<dbReference type="GO" id="GO:0005524">
    <property type="term" value="F:ATP binding"/>
    <property type="evidence" value="ECO:0007669"/>
    <property type="project" value="UniProtKB-KW"/>
</dbReference>
<dbReference type="GO" id="GO:0005737">
    <property type="term" value="C:cytoplasm"/>
    <property type="evidence" value="ECO:0007669"/>
    <property type="project" value="UniProtKB-SubCell"/>
</dbReference>
<evidence type="ECO:0000256" key="2">
    <source>
        <dbReference type="ARBA" id="ARBA00007599"/>
    </source>
</evidence>
<evidence type="ECO:0000313" key="12">
    <source>
        <dbReference type="Proteomes" id="UP000181976"/>
    </source>
</evidence>
<evidence type="ECO:0000256" key="4">
    <source>
        <dbReference type="ARBA" id="ARBA00022490"/>
    </source>
</evidence>
<dbReference type="EMBL" id="FONA01000007">
    <property type="protein sequence ID" value="SFE15394.1"/>
    <property type="molecule type" value="Genomic_DNA"/>
</dbReference>
<dbReference type="AlphaFoldDB" id="A0A1I1Y734"/>
<name>A0A1I1Y734_9BACT</name>
<dbReference type="SUPFAM" id="SSF52540">
    <property type="entry name" value="P-loop containing nucleoside triphosphate hydrolases"/>
    <property type="match status" value="1"/>
</dbReference>
<dbReference type="InterPro" id="IPR027417">
    <property type="entry name" value="P-loop_NTPase"/>
</dbReference>
<dbReference type="OrthoDB" id="9815896at2"/>
<dbReference type="Proteomes" id="UP000181976">
    <property type="component" value="Unassembled WGS sequence"/>
</dbReference>
<keyword evidence="6" id="KW-0479">Metal-binding</keyword>
<keyword evidence="4" id="KW-0963">Cytoplasm</keyword>
<dbReference type="STRING" id="385682.SAMN05444380_107100"/>
<keyword evidence="12" id="KW-1185">Reference proteome</keyword>
<accession>A0A1I1Y734</accession>
<dbReference type="PANTHER" id="PTHR33540:SF2">
    <property type="entry name" value="TRNA THREONYLCARBAMOYLADENOSINE BIOSYNTHESIS PROTEIN TSAE"/>
    <property type="match status" value="1"/>
</dbReference>
<dbReference type="NCBIfam" id="TIGR00150">
    <property type="entry name" value="T6A_YjeE"/>
    <property type="match status" value="1"/>
</dbReference>
<dbReference type="PANTHER" id="PTHR33540">
    <property type="entry name" value="TRNA THREONYLCARBAMOYLADENOSINE BIOSYNTHESIS PROTEIN TSAE"/>
    <property type="match status" value="1"/>
</dbReference>
<evidence type="ECO:0000256" key="1">
    <source>
        <dbReference type="ARBA" id="ARBA00004496"/>
    </source>
</evidence>
<evidence type="ECO:0000256" key="7">
    <source>
        <dbReference type="ARBA" id="ARBA00022741"/>
    </source>
</evidence>
<comment type="similarity">
    <text evidence="2">Belongs to the TsaE family.</text>
</comment>
<organism evidence="11 12">
    <name type="scientific">Thermophagus xiamenensis</name>
    <dbReference type="NCBI Taxonomy" id="385682"/>
    <lineage>
        <taxon>Bacteria</taxon>
        <taxon>Pseudomonadati</taxon>
        <taxon>Bacteroidota</taxon>
        <taxon>Bacteroidia</taxon>
        <taxon>Marinilabiliales</taxon>
        <taxon>Marinilabiliaceae</taxon>
        <taxon>Thermophagus</taxon>
    </lineage>
</organism>